<keyword evidence="1" id="KW-0746">Sphingolipid metabolism</keyword>
<comment type="similarity">
    <text evidence="1">Belongs to the glycosyl hydrolase 30 family.</text>
</comment>
<dbReference type="EMBL" id="ABJB011114965">
    <property type="status" value="NOT_ANNOTATED_CDS"/>
    <property type="molecule type" value="Genomic_DNA"/>
</dbReference>
<dbReference type="Proteomes" id="UP000001555">
    <property type="component" value="Unassembled WGS sequence"/>
</dbReference>
<keyword evidence="1" id="KW-0443">Lipid metabolism</keyword>
<dbReference type="EMBL" id="ABJB011040948">
    <property type="status" value="NOT_ANNOTATED_CDS"/>
    <property type="molecule type" value="Genomic_DNA"/>
</dbReference>
<comment type="catalytic activity">
    <reaction evidence="1">
        <text>a beta-D-glucosyl-(1&lt;-&gt;1')-N-acylsphing-4-enine + H2O = an N-acylsphing-4-enine + D-glucose</text>
        <dbReference type="Rhea" id="RHEA:13269"/>
        <dbReference type="ChEBI" id="CHEBI:4167"/>
        <dbReference type="ChEBI" id="CHEBI:15377"/>
        <dbReference type="ChEBI" id="CHEBI:22801"/>
        <dbReference type="ChEBI" id="CHEBI:52639"/>
        <dbReference type="EC" id="3.2.1.45"/>
    </reaction>
</comment>
<keyword evidence="1" id="KW-0326">Glycosidase</keyword>
<feature type="domain" description="Glycosyl hydrolase family 30 TIM-barrel" evidence="2">
    <location>
        <begin position="129"/>
        <end position="163"/>
    </location>
</feature>
<dbReference type="SUPFAM" id="SSF51011">
    <property type="entry name" value="Glycosyl hydrolase domain"/>
    <property type="match status" value="1"/>
</dbReference>
<dbReference type="EMBL" id="ABJB010472408">
    <property type="status" value="NOT_ANNOTATED_CDS"/>
    <property type="molecule type" value="Genomic_DNA"/>
</dbReference>
<organism evidence="3 4">
    <name type="scientific">Ixodes scapularis</name>
    <name type="common">Black-legged tick</name>
    <name type="synonym">Deer tick</name>
    <dbReference type="NCBI Taxonomy" id="6945"/>
    <lineage>
        <taxon>Eukaryota</taxon>
        <taxon>Metazoa</taxon>
        <taxon>Ecdysozoa</taxon>
        <taxon>Arthropoda</taxon>
        <taxon>Chelicerata</taxon>
        <taxon>Arachnida</taxon>
        <taxon>Acari</taxon>
        <taxon>Parasitiformes</taxon>
        <taxon>Ixodida</taxon>
        <taxon>Ixodoidea</taxon>
        <taxon>Ixodidae</taxon>
        <taxon>Ixodinae</taxon>
        <taxon>Ixodes</taxon>
    </lineage>
</organism>
<dbReference type="EC" id="3.2.1.45" evidence="1"/>
<dbReference type="EMBL" id="ABJB011092841">
    <property type="status" value="NOT_ANNOTATED_CDS"/>
    <property type="molecule type" value="Genomic_DNA"/>
</dbReference>
<dbReference type="PANTHER" id="PTHR11069">
    <property type="entry name" value="GLUCOSYLCERAMIDASE"/>
    <property type="match status" value="1"/>
</dbReference>
<dbReference type="InterPro" id="IPR033453">
    <property type="entry name" value="Glyco_hydro_30_TIM-barrel"/>
</dbReference>
<keyword evidence="4" id="KW-1185">Reference proteome</keyword>
<dbReference type="EMBL" id="ABJB010690036">
    <property type="status" value="NOT_ANNOTATED_CDS"/>
    <property type="molecule type" value="Genomic_DNA"/>
</dbReference>
<dbReference type="InterPro" id="IPR001139">
    <property type="entry name" value="Glyco_hydro_30"/>
</dbReference>
<dbReference type="EMBL" id="ABJB011039619">
    <property type="status" value="NOT_ANNOTATED_CDS"/>
    <property type="molecule type" value="Genomic_DNA"/>
</dbReference>
<evidence type="ECO:0000313" key="3">
    <source>
        <dbReference type="EnsemblMetazoa" id="ISCW016132-PA"/>
    </source>
</evidence>
<dbReference type="OrthoDB" id="2160638at2759"/>
<proteinExistence type="inferred from homology"/>
<keyword evidence="1" id="KW-0378">Hydrolase</keyword>
<dbReference type="InParanoid" id="A0A1S4LM70"/>
<dbReference type="Pfam" id="PF02055">
    <property type="entry name" value="Glyco_hydro_30"/>
    <property type="match status" value="1"/>
</dbReference>
<dbReference type="EMBL" id="ABJB010758761">
    <property type="status" value="NOT_ANNOTATED_CDS"/>
    <property type="molecule type" value="Genomic_DNA"/>
</dbReference>
<evidence type="ECO:0000259" key="2">
    <source>
        <dbReference type="Pfam" id="PF02055"/>
    </source>
</evidence>
<evidence type="ECO:0000256" key="1">
    <source>
        <dbReference type="RuleBase" id="RU361188"/>
    </source>
</evidence>
<evidence type="ECO:0000313" key="4">
    <source>
        <dbReference type="Proteomes" id="UP000001555"/>
    </source>
</evidence>
<dbReference type="EnsemblMetazoa" id="ISCW016132-RA">
    <property type="protein sequence ID" value="ISCW016132-PA"/>
    <property type="gene ID" value="ISCW016132"/>
</dbReference>
<dbReference type="GO" id="GO:0006665">
    <property type="term" value="P:sphingolipid metabolic process"/>
    <property type="evidence" value="ECO:0007669"/>
    <property type="project" value="UniProtKB-KW"/>
</dbReference>
<dbReference type="VEuPathDB" id="VectorBase:ISCI006884"/>
<dbReference type="VEuPathDB" id="VectorBase:ISCW016132"/>
<dbReference type="EMBL" id="ABJB010586647">
    <property type="status" value="NOT_ANNOTATED_CDS"/>
    <property type="molecule type" value="Genomic_DNA"/>
</dbReference>
<dbReference type="GO" id="GO:0004348">
    <property type="term" value="F:glucosylceramidase activity"/>
    <property type="evidence" value="ECO:0007669"/>
    <property type="project" value="UniProtKB-EC"/>
</dbReference>
<dbReference type="Gene3D" id="3.20.20.80">
    <property type="entry name" value="Glycosidases"/>
    <property type="match status" value="1"/>
</dbReference>
<dbReference type="GO" id="GO:0016020">
    <property type="term" value="C:membrane"/>
    <property type="evidence" value="ECO:0007669"/>
    <property type="project" value="GOC"/>
</dbReference>
<reference evidence="4" key="1">
    <citation type="submission" date="2008-03" db="EMBL/GenBank/DDBJ databases">
        <title>Annotation of Ixodes scapularis.</title>
        <authorList>
            <consortium name="Ixodes scapularis Genome Project Consortium"/>
            <person name="Caler E."/>
            <person name="Hannick L.I."/>
            <person name="Bidwell S."/>
            <person name="Joardar V."/>
            <person name="Thiagarajan M."/>
            <person name="Amedeo P."/>
            <person name="Galinsky K.J."/>
            <person name="Schobel S."/>
            <person name="Inman J."/>
            <person name="Hostetler J."/>
            <person name="Miller J."/>
            <person name="Hammond M."/>
            <person name="Megy K."/>
            <person name="Lawson D."/>
            <person name="Kodira C."/>
            <person name="Sutton G."/>
            <person name="Meyer J."/>
            <person name="Hill C.A."/>
            <person name="Birren B."/>
            <person name="Nene V."/>
            <person name="Collins F."/>
            <person name="Alarcon-Chaidez F."/>
            <person name="Wikel S."/>
            <person name="Strausberg R."/>
        </authorList>
    </citation>
    <scope>NUCLEOTIDE SEQUENCE [LARGE SCALE GENOMIC DNA]</scope>
    <source>
        <strain evidence="4">Wikel</strain>
    </source>
</reference>
<reference evidence="3" key="2">
    <citation type="submission" date="2020-05" db="UniProtKB">
        <authorList>
            <consortium name="EnsemblMetazoa"/>
        </authorList>
    </citation>
    <scope>IDENTIFICATION</scope>
    <source>
        <strain evidence="3">wikel</strain>
    </source>
</reference>
<accession>A0A1S4LM70</accession>
<dbReference type="EMBL" id="ABJB010194536">
    <property type="status" value="NOT_ANNOTATED_CDS"/>
    <property type="molecule type" value="Genomic_DNA"/>
</dbReference>
<name>A0A1S4LM70_IXOSC</name>
<dbReference type="AlphaFoldDB" id="A0A1S4LM70"/>
<dbReference type="EMBL" id="ABJB010599040">
    <property type="status" value="NOT_ANNOTATED_CDS"/>
    <property type="molecule type" value="Genomic_DNA"/>
</dbReference>
<sequence>MPCAPVQPLAPFAGPLKLWSLPLEMQAPRRRPRGPPVLLGVQLVHLALQCQPRDYGKGSVVCVCDTTQCDFIGVVRPEQSGVIAVYESSKAGKRFDKTTLSFNKPANLDGNDDAVSVVIDSSKKYQSIFGFGGAFTDAAGINLQSLPEQLQEAVLKSYYSDEGTI</sequence>
<dbReference type="VEuPathDB" id="VectorBase:ISCP_024276"/>
<protein>
    <recommendedName>
        <fullName evidence="1">Glucosylceramidase</fullName>
        <ecNumber evidence="1">3.2.1.45</ecNumber>
    </recommendedName>
</protein>
<dbReference type="PANTHER" id="PTHR11069:SF23">
    <property type="entry name" value="LYSOSOMAL ACID GLUCOSYLCERAMIDASE"/>
    <property type="match status" value="1"/>
</dbReference>